<feature type="transmembrane region" description="Helical" evidence="2">
    <location>
        <begin position="12"/>
        <end position="30"/>
    </location>
</feature>
<dbReference type="InterPro" id="IPR002696">
    <property type="entry name" value="Membr_insert_effic_factor_YidD"/>
</dbReference>
<keyword evidence="1 2" id="KW-0472">Membrane</keyword>
<dbReference type="Pfam" id="PF01809">
    <property type="entry name" value="YidD"/>
    <property type="match status" value="1"/>
</dbReference>
<name>A0A7Y0DXB2_9PROT</name>
<dbReference type="NCBIfam" id="TIGR00278">
    <property type="entry name" value="membrane protein insertion efficiency factor YidD"/>
    <property type="match status" value="1"/>
</dbReference>
<dbReference type="GO" id="GO:0005886">
    <property type="term" value="C:plasma membrane"/>
    <property type="evidence" value="ECO:0007669"/>
    <property type="project" value="UniProtKB-SubCell"/>
</dbReference>
<proteinExistence type="inferred from homology"/>
<sequence length="79" mass="9013">MPEARKPGPAAWLLIGLIYLYRYTLSYFLGRSCRYLPTCSEYGIEAIQRHGAWKGGRLALRRILRCHPWGGSGYDPVPD</sequence>
<comment type="caution">
    <text evidence="3">The sequence shown here is derived from an EMBL/GenBank/DDBJ whole genome shotgun (WGS) entry which is preliminary data.</text>
</comment>
<comment type="similarity">
    <text evidence="1">Belongs to the UPF0161 family.</text>
</comment>
<protein>
    <recommendedName>
        <fullName evidence="1">Putative membrane protein insertion efficiency factor</fullName>
    </recommendedName>
</protein>
<accession>A0A7Y0DXB2</accession>
<dbReference type="PANTHER" id="PTHR33383:SF1">
    <property type="entry name" value="MEMBRANE PROTEIN INSERTION EFFICIENCY FACTOR-RELATED"/>
    <property type="match status" value="1"/>
</dbReference>
<organism evidence="3 4">
    <name type="scientific">Pacificispira spongiicola</name>
    <dbReference type="NCBI Taxonomy" id="2729598"/>
    <lineage>
        <taxon>Bacteria</taxon>
        <taxon>Pseudomonadati</taxon>
        <taxon>Pseudomonadota</taxon>
        <taxon>Alphaproteobacteria</taxon>
        <taxon>Rhodospirillales</taxon>
        <taxon>Rhodospirillaceae</taxon>
        <taxon>Pacificispira</taxon>
    </lineage>
</organism>
<keyword evidence="2" id="KW-0812">Transmembrane</keyword>
<dbReference type="PANTHER" id="PTHR33383">
    <property type="entry name" value="MEMBRANE PROTEIN INSERTION EFFICIENCY FACTOR-RELATED"/>
    <property type="match status" value="1"/>
</dbReference>
<keyword evidence="4" id="KW-1185">Reference proteome</keyword>
<keyword evidence="1" id="KW-1003">Cell membrane</keyword>
<gene>
    <name evidence="3" type="primary">yidD</name>
    <name evidence="3" type="ORF">HH303_01625</name>
</gene>
<keyword evidence="2" id="KW-1133">Transmembrane helix</keyword>
<evidence type="ECO:0000256" key="2">
    <source>
        <dbReference type="SAM" id="Phobius"/>
    </source>
</evidence>
<reference evidence="3 4" key="1">
    <citation type="submission" date="2020-04" db="EMBL/GenBank/DDBJ databases">
        <title>Rhodospirillaceae bacterium KN72 isolated from deep sea.</title>
        <authorList>
            <person name="Zhang D.-C."/>
        </authorList>
    </citation>
    <scope>NUCLEOTIDE SEQUENCE [LARGE SCALE GENOMIC DNA]</scope>
    <source>
        <strain evidence="3 4">KN72</strain>
    </source>
</reference>
<dbReference type="Proteomes" id="UP000539372">
    <property type="component" value="Unassembled WGS sequence"/>
</dbReference>
<comment type="function">
    <text evidence="1">Could be involved in insertion of integral membrane proteins into the membrane.</text>
</comment>
<dbReference type="HAMAP" id="MF_00386">
    <property type="entry name" value="UPF0161_YidD"/>
    <property type="match status" value="1"/>
</dbReference>
<dbReference type="SMART" id="SM01234">
    <property type="entry name" value="Haemolytic"/>
    <property type="match status" value="1"/>
</dbReference>
<evidence type="ECO:0000313" key="3">
    <source>
        <dbReference type="EMBL" id="NMM43158.1"/>
    </source>
</evidence>
<dbReference type="EMBL" id="JABBNT010000001">
    <property type="protein sequence ID" value="NMM43158.1"/>
    <property type="molecule type" value="Genomic_DNA"/>
</dbReference>
<dbReference type="RefSeq" id="WP_169623457.1">
    <property type="nucleotide sequence ID" value="NZ_JABBNT010000001.1"/>
</dbReference>
<evidence type="ECO:0000313" key="4">
    <source>
        <dbReference type="Proteomes" id="UP000539372"/>
    </source>
</evidence>
<dbReference type="AlphaFoldDB" id="A0A7Y0DXB2"/>
<evidence type="ECO:0000256" key="1">
    <source>
        <dbReference type="HAMAP-Rule" id="MF_00386"/>
    </source>
</evidence>
<comment type="subcellular location">
    <subcellularLocation>
        <location evidence="1">Cell membrane</location>
        <topology evidence="1">Peripheral membrane protein</topology>
        <orientation evidence="1">Cytoplasmic side</orientation>
    </subcellularLocation>
</comment>